<dbReference type="Proteomes" id="UP000615755">
    <property type="component" value="Unassembled WGS sequence"/>
</dbReference>
<keyword evidence="1" id="KW-1133">Transmembrane helix</keyword>
<accession>A0ABR9EHU0</accession>
<protein>
    <submittedName>
        <fullName evidence="2">Uncharacterized protein</fullName>
    </submittedName>
</protein>
<organism evidence="2 3">
    <name type="scientific">Pseudoalteromonas aurantia 208</name>
    <dbReference type="NCBI Taxonomy" id="1314867"/>
    <lineage>
        <taxon>Bacteria</taxon>
        <taxon>Pseudomonadati</taxon>
        <taxon>Pseudomonadota</taxon>
        <taxon>Gammaproteobacteria</taxon>
        <taxon>Alteromonadales</taxon>
        <taxon>Pseudoalteromonadaceae</taxon>
        <taxon>Pseudoalteromonas</taxon>
    </lineage>
</organism>
<evidence type="ECO:0000256" key="1">
    <source>
        <dbReference type="SAM" id="Phobius"/>
    </source>
</evidence>
<reference evidence="2 3" key="1">
    <citation type="submission" date="2015-03" db="EMBL/GenBank/DDBJ databases">
        <title>Genome sequence of Pseudoalteromonas aurantia.</title>
        <authorList>
            <person name="Xie B.-B."/>
            <person name="Rong J.-C."/>
            <person name="Qin Q.-L."/>
            <person name="Zhang Y.-Z."/>
        </authorList>
    </citation>
    <scope>NUCLEOTIDE SEQUENCE [LARGE SCALE GENOMIC DNA]</scope>
    <source>
        <strain evidence="2 3">208</strain>
    </source>
</reference>
<dbReference type="EMBL" id="AQGV01000015">
    <property type="protein sequence ID" value="MBE0370387.1"/>
    <property type="molecule type" value="Genomic_DNA"/>
</dbReference>
<dbReference type="RefSeq" id="WP_192509508.1">
    <property type="nucleotide sequence ID" value="NZ_AQGV01000015.1"/>
</dbReference>
<sequence length="66" mass="8164">MWPTLPWSYWLGFVLILWLLFDLIRGEAYIWKAYRRESEPGMYWFTMLVWAVVAASCFIFPYWPYD</sequence>
<keyword evidence="1" id="KW-0812">Transmembrane</keyword>
<keyword evidence="1" id="KW-0472">Membrane</keyword>
<keyword evidence="3" id="KW-1185">Reference proteome</keyword>
<gene>
    <name evidence="2" type="ORF">PAUR_b0414</name>
</gene>
<name>A0ABR9EHU0_9GAMM</name>
<evidence type="ECO:0000313" key="3">
    <source>
        <dbReference type="Proteomes" id="UP000615755"/>
    </source>
</evidence>
<evidence type="ECO:0000313" key="2">
    <source>
        <dbReference type="EMBL" id="MBE0370387.1"/>
    </source>
</evidence>
<feature type="transmembrane region" description="Helical" evidence="1">
    <location>
        <begin position="6"/>
        <end position="24"/>
    </location>
</feature>
<comment type="caution">
    <text evidence="2">The sequence shown here is derived from an EMBL/GenBank/DDBJ whole genome shotgun (WGS) entry which is preliminary data.</text>
</comment>
<feature type="transmembrane region" description="Helical" evidence="1">
    <location>
        <begin position="44"/>
        <end position="63"/>
    </location>
</feature>
<proteinExistence type="predicted"/>